<reference evidence="1 2" key="1">
    <citation type="submission" date="2024-06" db="EMBL/GenBank/DDBJ databases">
        <authorList>
            <person name="Li F."/>
        </authorList>
    </citation>
    <scope>NUCLEOTIDE SEQUENCE [LARGE SCALE GENOMIC DNA]</scope>
    <source>
        <strain evidence="1 2">GXAS 311</strain>
    </source>
</reference>
<organism evidence="1 2">
    <name type="scientific">Aliikangiella maris</name>
    <dbReference type="NCBI Taxonomy" id="3162458"/>
    <lineage>
        <taxon>Bacteria</taxon>
        <taxon>Pseudomonadati</taxon>
        <taxon>Pseudomonadota</taxon>
        <taxon>Gammaproteobacteria</taxon>
        <taxon>Oceanospirillales</taxon>
        <taxon>Pleioneaceae</taxon>
        <taxon>Aliikangiella</taxon>
    </lineage>
</organism>
<dbReference type="EMBL" id="JBEVCJ010000001">
    <property type="protein sequence ID" value="MET1253714.1"/>
    <property type="molecule type" value="Genomic_DNA"/>
</dbReference>
<evidence type="ECO:0000313" key="2">
    <source>
        <dbReference type="Proteomes" id="UP001548189"/>
    </source>
</evidence>
<evidence type="ECO:0000313" key="1">
    <source>
        <dbReference type="EMBL" id="MET1253714.1"/>
    </source>
</evidence>
<dbReference type="InterPro" id="IPR010281">
    <property type="entry name" value="DUF885"/>
</dbReference>
<sequence length="608" mass="69909">MKRILKWILLFVVFSILSVAVFAVNEWYGKPVLINNFFNRVALKTVFKHPETLSSMHFLEQYGIKAHNAELNDITPEFSRELFDYFSKEHAVLKKYENESLSKNELLSKKIAEYLFELAKQAEPYQFHTYPVNQLSGVQNSFPTFMDAQHQINDVNDAEDYISRLHKLPLKFSQTIEALKHRQENGIVPPKFILQRVVDEISNFTEHSTEQNILYQSLQKKLNNVDSISDKHKQDILLKAKTAITEDVYPAYESLSQYLSALSDKGDDRAGFWKLPDGDKAYQVALKFFTGTDYTPDYIHHVGLNEVARIQQQMMQILSQQGIDTSQGFYTAISTLTSQDRFYYEDSAAGRVQILKDYQKIIDEIDANLGDSFNIKNKAAVQVERIPQFKEKTSPGAYYIPAAVDNSRPGRFSVNLYDVRATPKFGMRTLAYHEAVPGHHFQVSISQELEGVPFFRKLSIFTAYTEGWALYAERLAWELGFLKDPFDNVGRLQDELFRAVRLVVDTGIHAKRWTRQQAIDYMIENTGMAETDITAEVERYIVLPGQACAYKIGMMKILELRAKSQQALGSRFKLSEFHNVILKNGAVPLDILEELVDEYIQTELNRTN</sequence>
<comment type="caution">
    <text evidence="1">The sequence shown here is derived from an EMBL/GenBank/DDBJ whole genome shotgun (WGS) entry which is preliminary data.</text>
</comment>
<name>A0ABV2BP54_9GAMM</name>
<accession>A0ABV2BP54</accession>
<gene>
    <name evidence="1" type="ORF">ABVT43_01110</name>
</gene>
<dbReference type="PANTHER" id="PTHR33361">
    <property type="entry name" value="GLR0591 PROTEIN"/>
    <property type="match status" value="1"/>
</dbReference>
<protein>
    <submittedName>
        <fullName evidence="1">DUF885 domain-containing protein</fullName>
    </submittedName>
</protein>
<dbReference type="Pfam" id="PF05960">
    <property type="entry name" value="DUF885"/>
    <property type="match status" value="1"/>
</dbReference>
<keyword evidence="2" id="KW-1185">Reference proteome</keyword>
<proteinExistence type="predicted"/>
<dbReference type="Proteomes" id="UP001548189">
    <property type="component" value="Unassembled WGS sequence"/>
</dbReference>
<dbReference type="PANTHER" id="PTHR33361:SF2">
    <property type="entry name" value="DUF885 DOMAIN-CONTAINING PROTEIN"/>
    <property type="match status" value="1"/>
</dbReference>